<feature type="transmembrane region" description="Helical" evidence="7">
    <location>
        <begin position="134"/>
        <end position="152"/>
    </location>
</feature>
<dbReference type="SUPFAM" id="SSF81342">
    <property type="entry name" value="Transmembrane di-heme cytochromes"/>
    <property type="match status" value="1"/>
</dbReference>
<dbReference type="GO" id="GO:0009055">
    <property type="term" value="F:electron transfer activity"/>
    <property type="evidence" value="ECO:0007669"/>
    <property type="project" value="InterPro"/>
</dbReference>
<dbReference type="InterPro" id="IPR016174">
    <property type="entry name" value="Di-haem_cyt_TM"/>
</dbReference>
<gene>
    <name evidence="9" type="ORF">E0E05_10935</name>
</gene>
<dbReference type="KEGG" id="rpod:E0E05_10935"/>
<evidence type="ECO:0000256" key="4">
    <source>
        <dbReference type="ARBA" id="ARBA00022989"/>
    </source>
</evidence>
<dbReference type="InterPro" id="IPR011577">
    <property type="entry name" value="Cyt_b561_bac/Ni-Hgenase"/>
</dbReference>
<name>A0A4P6V2D9_9HYPH</name>
<evidence type="ECO:0000313" key="10">
    <source>
        <dbReference type="Proteomes" id="UP000293719"/>
    </source>
</evidence>
<dbReference type="EMBL" id="CP036532">
    <property type="protein sequence ID" value="QBK31063.1"/>
    <property type="molecule type" value="Genomic_DNA"/>
</dbReference>
<keyword evidence="10" id="KW-1185">Reference proteome</keyword>
<keyword evidence="5 7" id="KW-0472">Membrane</keyword>
<feature type="transmembrane region" description="Helical" evidence="7">
    <location>
        <begin position="75"/>
        <end position="94"/>
    </location>
</feature>
<evidence type="ECO:0000256" key="6">
    <source>
        <dbReference type="SAM" id="MobiDB-lite"/>
    </source>
</evidence>
<feature type="transmembrane region" description="Helical" evidence="7">
    <location>
        <begin position="106"/>
        <end position="127"/>
    </location>
</feature>
<dbReference type="AlphaFoldDB" id="A0A4P6V2D9"/>
<comment type="subcellular location">
    <subcellularLocation>
        <location evidence="1">Cell membrane</location>
        <topology evidence="1">Multi-pass membrane protein</topology>
    </subcellularLocation>
</comment>
<evidence type="ECO:0000256" key="7">
    <source>
        <dbReference type="SAM" id="Phobius"/>
    </source>
</evidence>
<dbReference type="Pfam" id="PF01292">
    <property type="entry name" value="Ni_hydr_CYTB"/>
    <property type="match status" value="1"/>
</dbReference>
<organism evidence="9 10">
    <name type="scientific">Roseitalea porphyridii</name>
    <dbReference type="NCBI Taxonomy" id="1852022"/>
    <lineage>
        <taxon>Bacteria</taxon>
        <taxon>Pseudomonadati</taxon>
        <taxon>Pseudomonadota</taxon>
        <taxon>Alphaproteobacteria</taxon>
        <taxon>Hyphomicrobiales</taxon>
        <taxon>Ahrensiaceae</taxon>
        <taxon>Roseitalea</taxon>
    </lineage>
</organism>
<evidence type="ECO:0000256" key="2">
    <source>
        <dbReference type="ARBA" id="ARBA00022475"/>
    </source>
</evidence>
<feature type="domain" description="Cytochrome b561 bacterial/Ni-hydrogenase" evidence="8">
    <location>
        <begin position="44"/>
        <end position="191"/>
    </location>
</feature>
<evidence type="ECO:0000259" key="8">
    <source>
        <dbReference type="Pfam" id="PF01292"/>
    </source>
</evidence>
<protein>
    <recommendedName>
        <fullName evidence="8">Cytochrome b561 bacterial/Ni-hydrogenase domain-containing protein</fullName>
    </recommendedName>
</protein>
<feature type="transmembrane region" description="Helical" evidence="7">
    <location>
        <begin position="158"/>
        <end position="183"/>
    </location>
</feature>
<sequence length="207" mass="21337">MNQPMTLDAIDTGDEEAEAYAERPSGPPHSAERRPLPADRFGGYTALSITLHWLTLVVIAILVAAWFVDRPDLHLVAGIVAAPVLLVHAVRRFARGFPRAPDEPAATALIARLAILVMLAAMIVLAVSGLAMPLAAGLPATVLGIALPILPWPANPAIANVAATIHVGAAIALAGGIGVHLLAAIGYGARGMHAVTARVVRAIPAGR</sequence>
<keyword evidence="4 7" id="KW-1133">Transmembrane helix</keyword>
<evidence type="ECO:0000256" key="1">
    <source>
        <dbReference type="ARBA" id="ARBA00004651"/>
    </source>
</evidence>
<evidence type="ECO:0000256" key="5">
    <source>
        <dbReference type="ARBA" id="ARBA00023136"/>
    </source>
</evidence>
<feature type="region of interest" description="Disordered" evidence="6">
    <location>
        <begin position="1"/>
        <end position="35"/>
    </location>
</feature>
<keyword evidence="2" id="KW-1003">Cell membrane</keyword>
<evidence type="ECO:0000256" key="3">
    <source>
        <dbReference type="ARBA" id="ARBA00022692"/>
    </source>
</evidence>
<dbReference type="GeneID" id="90767812"/>
<feature type="transmembrane region" description="Helical" evidence="7">
    <location>
        <begin position="44"/>
        <end position="68"/>
    </location>
</feature>
<dbReference type="RefSeq" id="WP_131616741.1">
    <property type="nucleotide sequence ID" value="NZ_CP036532.1"/>
</dbReference>
<dbReference type="OrthoDB" id="8117398at2"/>
<accession>A0A4P6V2D9</accession>
<proteinExistence type="predicted"/>
<keyword evidence="3 7" id="KW-0812">Transmembrane</keyword>
<evidence type="ECO:0000313" key="9">
    <source>
        <dbReference type="EMBL" id="QBK31063.1"/>
    </source>
</evidence>
<dbReference type="GO" id="GO:0005886">
    <property type="term" value="C:plasma membrane"/>
    <property type="evidence" value="ECO:0007669"/>
    <property type="project" value="UniProtKB-SubCell"/>
</dbReference>
<dbReference type="GO" id="GO:0022904">
    <property type="term" value="P:respiratory electron transport chain"/>
    <property type="evidence" value="ECO:0007669"/>
    <property type="project" value="InterPro"/>
</dbReference>
<reference evidence="9 10" key="1">
    <citation type="journal article" date="2017" name="Int. J. Syst. Evol. Microbiol.">
        <title>Roseitalea porphyridii gen. nov., sp. nov., isolated from a red alga, and reclassification of Hoeflea suaedae Chung et al. 2013 as Pseudohoeflea suaedae gen. nov., comb. nov.</title>
        <authorList>
            <person name="Hyeon J.W."/>
            <person name="Jeong S.E."/>
            <person name="Baek K."/>
            <person name="Jeon C.O."/>
        </authorList>
    </citation>
    <scope>NUCLEOTIDE SEQUENCE [LARGE SCALE GENOMIC DNA]</scope>
    <source>
        <strain evidence="9 10">MA7-20</strain>
    </source>
</reference>
<dbReference type="Proteomes" id="UP000293719">
    <property type="component" value="Chromosome"/>
</dbReference>